<dbReference type="Proteomes" id="UP000321773">
    <property type="component" value="Unassembled WGS sequence"/>
</dbReference>
<gene>
    <name evidence="2" type="ORF">HMI01_16100</name>
    <name evidence="3" type="ORF">SAMN05421668_11450</name>
</gene>
<comment type="similarity">
    <text evidence="1">Belongs to the ROK (NagC/XylR) family.</text>
</comment>
<organism evidence="3 4">
    <name type="scientific">Halolactibacillus miurensis</name>
    <dbReference type="NCBI Taxonomy" id="306541"/>
    <lineage>
        <taxon>Bacteria</taxon>
        <taxon>Bacillati</taxon>
        <taxon>Bacillota</taxon>
        <taxon>Bacilli</taxon>
        <taxon>Bacillales</taxon>
        <taxon>Bacillaceae</taxon>
        <taxon>Halolactibacillus</taxon>
    </lineage>
</organism>
<proteinExistence type="inferred from homology"/>
<evidence type="ECO:0000313" key="3">
    <source>
        <dbReference type="EMBL" id="SFS87481.1"/>
    </source>
</evidence>
<dbReference type="InterPro" id="IPR000600">
    <property type="entry name" value="ROK"/>
</dbReference>
<dbReference type="PANTHER" id="PTHR18964">
    <property type="entry name" value="ROK (REPRESSOR, ORF, KINASE) FAMILY"/>
    <property type="match status" value="1"/>
</dbReference>
<dbReference type="InterPro" id="IPR043129">
    <property type="entry name" value="ATPase_NBD"/>
</dbReference>
<evidence type="ECO:0000313" key="5">
    <source>
        <dbReference type="Proteomes" id="UP000321773"/>
    </source>
</evidence>
<dbReference type="SUPFAM" id="SSF53067">
    <property type="entry name" value="Actin-like ATPase domain"/>
    <property type="match status" value="1"/>
</dbReference>
<dbReference type="PANTHER" id="PTHR18964:SF170">
    <property type="entry name" value="SUGAR KINASE"/>
    <property type="match status" value="1"/>
</dbReference>
<dbReference type="EMBL" id="FPAI01000014">
    <property type="protein sequence ID" value="SFS87481.1"/>
    <property type="molecule type" value="Genomic_DNA"/>
</dbReference>
<evidence type="ECO:0000256" key="1">
    <source>
        <dbReference type="ARBA" id="ARBA00006479"/>
    </source>
</evidence>
<evidence type="ECO:0000313" key="2">
    <source>
        <dbReference type="EMBL" id="GEM04622.1"/>
    </source>
</evidence>
<dbReference type="Pfam" id="PF00480">
    <property type="entry name" value="ROK"/>
    <property type="match status" value="1"/>
</dbReference>
<evidence type="ECO:0000313" key="4">
    <source>
        <dbReference type="Proteomes" id="UP000199139"/>
    </source>
</evidence>
<keyword evidence="3" id="KW-0418">Kinase</keyword>
<dbReference type="STRING" id="306541.SAMN05421668_11450"/>
<keyword evidence="3" id="KW-0808">Transferase</keyword>
<accession>A0A1I6TE66</accession>
<keyword evidence="5" id="KW-1185">Reference proteome</keyword>
<reference evidence="3 4" key="1">
    <citation type="submission" date="2016-10" db="EMBL/GenBank/DDBJ databases">
        <authorList>
            <person name="de Groot N.N."/>
        </authorList>
    </citation>
    <scope>NUCLEOTIDE SEQUENCE [LARGE SCALE GENOMIC DNA]</scope>
    <source>
        <strain evidence="3 4">DSM 17074</strain>
    </source>
</reference>
<dbReference type="AlphaFoldDB" id="A0A1I6TE66"/>
<sequence>MYMVYDIGGTFVKYAFVSQTGDVKTSGKFETPYVDALTLIDKMVTVAKDFSDLKGVAISCPGTIDVDSGIIYHGGALTYLHEVNMKEHVSKALHVPVSIENDAKCAALAELWQGSVKDHLNSVVLVIGTGVGGGVIINGSLYRGAHLEAGEASYVMDHYDVETKKATFVGETCSASLTVKAIADVIGLEPQDGEGVFRYLNEGNLEALTIFDRFCHHLAAQIINLQYVLDPEIFAIGGGISVQPLFLDRLRKAIDEILTRNPHHVAKPKLTTCHYRSQSNIYGALYQHLLEYQ</sequence>
<dbReference type="GO" id="GO:0016301">
    <property type="term" value="F:kinase activity"/>
    <property type="evidence" value="ECO:0007669"/>
    <property type="project" value="UniProtKB-KW"/>
</dbReference>
<dbReference type="OrthoDB" id="9795247at2"/>
<dbReference type="Proteomes" id="UP000199139">
    <property type="component" value="Unassembled WGS sequence"/>
</dbReference>
<dbReference type="Gene3D" id="3.30.420.40">
    <property type="match status" value="2"/>
</dbReference>
<protein>
    <submittedName>
        <fullName evidence="2 3">Sugar kinase</fullName>
    </submittedName>
</protein>
<reference evidence="2 5" key="2">
    <citation type="submission" date="2019-07" db="EMBL/GenBank/DDBJ databases">
        <title>Whole genome shotgun sequence of Halolactibacillus miurensis NBRC 100873.</title>
        <authorList>
            <person name="Hosoyama A."/>
            <person name="Uohara A."/>
            <person name="Ohji S."/>
            <person name="Ichikawa N."/>
        </authorList>
    </citation>
    <scope>NUCLEOTIDE SEQUENCE [LARGE SCALE GENOMIC DNA]</scope>
    <source>
        <strain evidence="2 5">NBRC 100873</strain>
    </source>
</reference>
<dbReference type="RefSeq" id="WP_062320786.1">
    <property type="nucleotide sequence ID" value="NZ_BJWJ01000014.1"/>
</dbReference>
<dbReference type="EMBL" id="BJWJ01000014">
    <property type="protein sequence ID" value="GEM04622.1"/>
    <property type="molecule type" value="Genomic_DNA"/>
</dbReference>
<name>A0A1I6TE66_9BACI</name>
<dbReference type="CDD" id="cd24152">
    <property type="entry name" value="ASKHA_NBD_ROK-like"/>
    <property type="match status" value="1"/>
</dbReference>